<protein>
    <submittedName>
        <fullName evidence="1">Uncharacterized protein</fullName>
    </submittedName>
</protein>
<dbReference type="Proteomes" id="UP001163603">
    <property type="component" value="Chromosome 8"/>
</dbReference>
<dbReference type="EMBL" id="CM047743">
    <property type="protein sequence ID" value="KAJ0029953.1"/>
    <property type="molecule type" value="Genomic_DNA"/>
</dbReference>
<gene>
    <name evidence="1" type="ORF">Pint_14319</name>
</gene>
<name>A0ACC0Y7D4_9ROSI</name>
<evidence type="ECO:0000313" key="2">
    <source>
        <dbReference type="Proteomes" id="UP001163603"/>
    </source>
</evidence>
<comment type="caution">
    <text evidence="1">The sequence shown here is derived from an EMBL/GenBank/DDBJ whole genome shotgun (WGS) entry which is preliminary data.</text>
</comment>
<sequence>MTLGRLINPGLKSVAHYKDYKKYRVMQDIHIPVKLKMLILEYIKEVKKKGDQPFYKTGEWKLKEPNELKWSFQKVSSSEASGSPYIVLQADKQTIPSFEASGSPDIGPQADEQAIPISEASGSLNIGPQADKQTISSSKASGSPDIGPQAHQQTNFGKAIIIWHIATDTVGRGINFS</sequence>
<organism evidence="1 2">
    <name type="scientific">Pistacia integerrima</name>
    <dbReference type="NCBI Taxonomy" id="434235"/>
    <lineage>
        <taxon>Eukaryota</taxon>
        <taxon>Viridiplantae</taxon>
        <taxon>Streptophyta</taxon>
        <taxon>Embryophyta</taxon>
        <taxon>Tracheophyta</taxon>
        <taxon>Spermatophyta</taxon>
        <taxon>Magnoliopsida</taxon>
        <taxon>eudicotyledons</taxon>
        <taxon>Gunneridae</taxon>
        <taxon>Pentapetalae</taxon>
        <taxon>rosids</taxon>
        <taxon>malvids</taxon>
        <taxon>Sapindales</taxon>
        <taxon>Anacardiaceae</taxon>
        <taxon>Pistacia</taxon>
    </lineage>
</organism>
<reference evidence="2" key="1">
    <citation type="journal article" date="2023" name="G3 (Bethesda)">
        <title>Genome assembly and association tests identify interacting loci associated with vigor, precocity, and sex in interspecific pistachio rootstocks.</title>
        <authorList>
            <person name="Palmer W."/>
            <person name="Jacygrad E."/>
            <person name="Sagayaradj S."/>
            <person name="Cavanaugh K."/>
            <person name="Han R."/>
            <person name="Bertier L."/>
            <person name="Beede B."/>
            <person name="Kafkas S."/>
            <person name="Golino D."/>
            <person name="Preece J."/>
            <person name="Michelmore R."/>
        </authorList>
    </citation>
    <scope>NUCLEOTIDE SEQUENCE [LARGE SCALE GENOMIC DNA]</scope>
</reference>
<evidence type="ECO:0000313" key="1">
    <source>
        <dbReference type="EMBL" id="KAJ0029953.1"/>
    </source>
</evidence>
<keyword evidence="2" id="KW-1185">Reference proteome</keyword>
<proteinExistence type="predicted"/>
<accession>A0ACC0Y7D4</accession>